<dbReference type="PIRSF" id="PIRSF037663">
    <property type="entry name" value="Acetyltransf_GNAT_prd"/>
    <property type="match status" value="1"/>
</dbReference>
<keyword evidence="2" id="KW-0012">Acyltransferase</keyword>
<evidence type="ECO:0000259" key="3">
    <source>
        <dbReference type="PROSITE" id="PS51186"/>
    </source>
</evidence>
<dbReference type="GO" id="GO:0016747">
    <property type="term" value="F:acyltransferase activity, transferring groups other than amino-acyl groups"/>
    <property type="evidence" value="ECO:0007669"/>
    <property type="project" value="InterPro"/>
</dbReference>
<dbReference type="PANTHER" id="PTHR43072">
    <property type="entry name" value="N-ACETYLTRANSFERASE"/>
    <property type="match status" value="1"/>
</dbReference>
<evidence type="ECO:0000256" key="2">
    <source>
        <dbReference type="ARBA" id="ARBA00023315"/>
    </source>
</evidence>
<dbReference type="Pfam" id="PF00583">
    <property type="entry name" value="Acetyltransf_1"/>
    <property type="match status" value="1"/>
</dbReference>
<reference evidence="4 5" key="2">
    <citation type="journal article" date="2016" name="Genome Announc.">
        <title>Genome Sequence of a Gram-Positive Diazotroph, Paenibacillus durus Type Strain ATCC 35681.</title>
        <authorList>
            <person name="Halim M.A."/>
            <person name="Rahman A.Y."/>
            <person name="Sim K.S."/>
            <person name="Yam H.C."/>
            <person name="Rahim A.A."/>
            <person name="Ghazali A.H."/>
            <person name="Najimudin N."/>
        </authorList>
    </citation>
    <scope>NUCLEOTIDE SEQUENCE [LARGE SCALE GENOMIC DNA]</scope>
    <source>
        <strain evidence="4 5">ATCC 35681</strain>
    </source>
</reference>
<dbReference type="PATRIC" id="fig|1333534.5.peg.3133"/>
<dbReference type="InterPro" id="IPR017255">
    <property type="entry name" value="AcTrfase_GNAT_prd"/>
</dbReference>
<dbReference type="PROSITE" id="PS51186">
    <property type="entry name" value="GNAT"/>
    <property type="match status" value="1"/>
</dbReference>
<feature type="domain" description="N-acetyltransferase" evidence="3">
    <location>
        <begin position="2"/>
        <end position="144"/>
    </location>
</feature>
<accession>A0A0F7FBA9</accession>
<dbReference type="EMBL" id="CP011114">
    <property type="protein sequence ID" value="AKG35588.1"/>
    <property type="molecule type" value="Genomic_DNA"/>
</dbReference>
<dbReference type="HOGENOM" id="CLU_013985_34_5_9"/>
<evidence type="ECO:0000313" key="4">
    <source>
        <dbReference type="EMBL" id="AKG35588.1"/>
    </source>
</evidence>
<dbReference type="PANTHER" id="PTHR43072:SF23">
    <property type="entry name" value="UPF0039 PROTEIN C11D3.02C"/>
    <property type="match status" value="1"/>
</dbReference>
<dbReference type="OrthoDB" id="9789603at2"/>
<organism evidence="4 5">
    <name type="scientific">Paenibacillus durus ATCC 35681</name>
    <dbReference type="NCBI Taxonomy" id="1333534"/>
    <lineage>
        <taxon>Bacteria</taxon>
        <taxon>Bacillati</taxon>
        <taxon>Bacillota</taxon>
        <taxon>Bacilli</taxon>
        <taxon>Bacillales</taxon>
        <taxon>Paenibacillaceae</taxon>
        <taxon>Paenibacillus</taxon>
    </lineage>
</organism>
<gene>
    <name evidence="4" type="ORF">VK70_14225</name>
</gene>
<proteinExistence type="predicted"/>
<dbReference type="InterPro" id="IPR000182">
    <property type="entry name" value="GNAT_dom"/>
</dbReference>
<evidence type="ECO:0000256" key="1">
    <source>
        <dbReference type="ARBA" id="ARBA00022679"/>
    </source>
</evidence>
<evidence type="ECO:0000313" key="5">
    <source>
        <dbReference type="Proteomes" id="UP000034189"/>
    </source>
</evidence>
<dbReference type="SUPFAM" id="SSF55729">
    <property type="entry name" value="Acyl-CoA N-acyltransferases (Nat)"/>
    <property type="match status" value="1"/>
</dbReference>
<protein>
    <recommendedName>
        <fullName evidence="3">N-acetyltransferase domain-containing protein</fullName>
    </recommendedName>
</protein>
<name>A0A0F7FBA9_PAEDU</name>
<dbReference type="CDD" id="cd04301">
    <property type="entry name" value="NAT_SF"/>
    <property type="match status" value="1"/>
</dbReference>
<keyword evidence="1" id="KW-0808">Transferase</keyword>
<dbReference type="RefSeq" id="WP_025693693.1">
    <property type="nucleotide sequence ID" value="NZ_ASQQ01000009.1"/>
</dbReference>
<dbReference type="AlphaFoldDB" id="A0A0F7FBA9"/>
<dbReference type="InterPro" id="IPR016181">
    <property type="entry name" value="Acyl_CoA_acyltransferase"/>
</dbReference>
<dbReference type="Proteomes" id="UP000034189">
    <property type="component" value="Chromosome"/>
</dbReference>
<dbReference type="Gene3D" id="3.40.630.30">
    <property type="match status" value="1"/>
</dbReference>
<reference evidence="4 5" key="1">
    <citation type="submission" date="2015-03" db="EMBL/GenBank/DDBJ databases">
        <authorList>
            <person name="Abdul Halim M."/>
        </authorList>
    </citation>
    <scope>NUCLEOTIDE SEQUENCE [LARGE SCALE GENOMIC DNA]</scope>
    <source>
        <strain evidence="4 5">ATCC 35681</strain>
    </source>
</reference>
<sequence length="144" mass="16387">MISIRKIGKEDLPGLNGLYEELTGHKSNEAKLASVFESHQNNNNYILLGAFQDDMLAGSLMGIICQDFVGECKSFMVIENVVVSSRFRRQGVGRILMQEIERAARERDCTYIIFVSGGQRTEAHKFYEELGYKEENAVGFRKHF</sequence>